<proteinExistence type="predicted"/>
<dbReference type="EMBL" id="JADEWB010000014">
    <property type="protein sequence ID" value="MBE9235323.1"/>
    <property type="molecule type" value="Genomic_DNA"/>
</dbReference>
<accession>A0ABR9V9Z5</accession>
<dbReference type="RefSeq" id="WP_193942047.1">
    <property type="nucleotide sequence ID" value="NZ_JADEWB010000014.1"/>
</dbReference>
<evidence type="ECO:0000313" key="1">
    <source>
        <dbReference type="EMBL" id="MBE9235323.1"/>
    </source>
</evidence>
<gene>
    <name evidence="1" type="ORF">IQ227_04530</name>
</gene>
<organism evidence="1 2">
    <name type="scientific">Sphaerospermopsis aphanizomenoides LEGE 00250</name>
    <dbReference type="NCBI Taxonomy" id="2777972"/>
    <lineage>
        <taxon>Bacteria</taxon>
        <taxon>Bacillati</taxon>
        <taxon>Cyanobacteriota</taxon>
        <taxon>Cyanophyceae</taxon>
        <taxon>Nostocales</taxon>
        <taxon>Aphanizomenonaceae</taxon>
        <taxon>Sphaerospermopsis</taxon>
        <taxon>Sphaerospermopsis aphanizomenoides</taxon>
    </lineage>
</organism>
<evidence type="ECO:0000313" key="2">
    <source>
        <dbReference type="Proteomes" id="UP000606776"/>
    </source>
</evidence>
<protein>
    <submittedName>
        <fullName evidence="1">Uncharacterized protein</fullName>
    </submittedName>
</protein>
<sequence length="445" mass="50710">MTTSTATSSKSPVNKVIPLLEKNFGNNLDSDYTEKIQELDRNFKYTINSNAYWSEPEHSLLYGTPLYEQASLSQKLALNHLNWVWSYKLVADSEIEALHYNTITADCLMAANSDYKILVELLAHETAQERHHIHAFSQINYQTTKSLLGKKAFINSVSSQASLQNKKRYQSSNYLSSAANLIATMVVGKEQSNSENNRNGTEANKSVSFPTNGFAHGMSGKSSQSRRQFFSDNWGSSPFLAANFYAVRYMANLFLKNHEFGIHNYHRKLQKNNEFIASPTAISHYHFLDEAFHTTTSLFMARDFYKTLPKPSLYEKLIANLAILQAQHENLNSISGIIPNRFLSDNEMIIFVMKILESPIFDMSTQEALQWIEKCLCHEHEGFHLNLKAHNHLLSDLRKFAERLDYLCPVNREMRVMASGASIKKAIKKNITTFKQFSESIIAST</sequence>
<dbReference type="InterPro" id="IPR049717">
    <property type="entry name" value="CylC-like"/>
</dbReference>
<dbReference type="CDD" id="cd21472">
    <property type="entry name" value="CylC-like"/>
    <property type="match status" value="1"/>
</dbReference>
<dbReference type="Proteomes" id="UP000606776">
    <property type="component" value="Unassembled WGS sequence"/>
</dbReference>
<comment type="caution">
    <text evidence="1">The sequence shown here is derived from an EMBL/GenBank/DDBJ whole genome shotgun (WGS) entry which is preliminary data.</text>
</comment>
<name>A0ABR9V9Z5_9CYAN</name>
<reference evidence="1 2" key="1">
    <citation type="submission" date="2020-10" db="EMBL/GenBank/DDBJ databases">
        <authorList>
            <person name="Castelo-Branco R."/>
            <person name="Eusebio N."/>
            <person name="Adriana R."/>
            <person name="Vieira A."/>
            <person name="Brugerolle De Fraissinette N."/>
            <person name="Rezende De Castro R."/>
            <person name="Schneider M.P."/>
            <person name="Vasconcelos V."/>
            <person name="Leao P.N."/>
        </authorList>
    </citation>
    <scope>NUCLEOTIDE SEQUENCE [LARGE SCALE GENOMIC DNA]</scope>
    <source>
        <strain evidence="1 2">LEGE 00250</strain>
    </source>
</reference>
<keyword evidence="2" id="KW-1185">Reference proteome</keyword>